<organism evidence="1">
    <name type="scientific">Compsopogon caeruleus</name>
    <dbReference type="NCBI Taxonomy" id="31354"/>
    <lineage>
        <taxon>Eukaryota</taxon>
        <taxon>Rhodophyta</taxon>
        <taxon>Compsopogonophyceae</taxon>
        <taxon>Compsopogonales</taxon>
        <taxon>Compsopogonaceae</taxon>
        <taxon>Compsopogon</taxon>
    </lineage>
</organism>
<dbReference type="Gene3D" id="3.40.50.150">
    <property type="entry name" value="Vaccinia Virus protein VP39"/>
    <property type="match status" value="1"/>
</dbReference>
<dbReference type="PANTHER" id="PTHR35276">
    <property type="entry name" value="S-ADENOSYL-L-METHIONINE-DEPENDENT METHYLTRANSFERASES SUPERFAMILY PROTEIN"/>
    <property type="match status" value="1"/>
</dbReference>
<gene>
    <name evidence="1" type="ORF">CCAE0312_LOCUS8895</name>
</gene>
<dbReference type="Pfam" id="PF06962">
    <property type="entry name" value="rRNA_methylase"/>
    <property type="match status" value="1"/>
</dbReference>
<dbReference type="PANTHER" id="PTHR35276:SF1">
    <property type="entry name" value="TRNA (MNM(5)S(2)U34)-METHYLTRANSFERASE, CHLOROPLASTIC"/>
    <property type="match status" value="1"/>
</dbReference>
<evidence type="ECO:0000313" key="1">
    <source>
        <dbReference type="EMBL" id="CAD9236798.1"/>
    </source>
</evidence>
<proteinExistence type="predicted"/>
<accession>A0A7S1XF59</accession>
<dbReference type="EMBL" id="HBGH01016043">
    <property type="protein sequence ID" value="CAD9236798.1"/>
    <property type="molecule type" value="Transcribed_RNA"/>
</dbReference>
<sequence>MDETARRCAGVGRSCRLRLVQASHERFPEEIQEGSVRLICYNLGWLPGSDKQVTTRTESTLASLAHATTLTLCSGGLVSIMAYPGHPEGERERDAILHWAQGLDKNRWVVCHHRWINRGESSPELILCETVSNTRSK</sequence>
<dbReference type="InterPro" id="IPR010719">
    <property type="entry name" value="MnmM_MeTrfase"/>
</dbReference>
<dbReference type="AlphaFoldDB" id="A0A7S1XF59"/>
<evidence type="ECO:0008006" key="2">
    <source>
        <dbReference type="Google" id="ProtNLM"/>
    </source>
</evidence>
<protein>
    <recommendedName>
        <fullName evidence="2">rRNA methylase</fullName>
    </recommendedName>
</protein>
<reference evidence="1" key="1">
    <citation type="submission" date="2021-01" db="EMBL/GenBank/DDBJ databases">
        <authorList>
            <person name="Corre E."/>
            <person name="Pelletier E."/>
            <person name="Niang G."/>
            <person name="Scheremetjew M."/>
            <person name="Finn R."/>
            <person name="Kale V."/>
            <person name="Holt S."/>
            <person name="Cochrane G."/>
            <person name="Meng A."/>
            <person name="Brown T."/>
            <person name="Cohen L."/>
        </authorList>
    </citation>
    <scope>NUCLEOTIDE SEQUENCE</scope>
    <source>
        <strain evidence="1">SAG 36.94</strain>
    </source>
</reference>
<dbReference type="InterPro" id="IPR029063">
    <property type="entry name" value="SAM-dependent_MTases_sf"/>
</dbReference>
<name>A0A7S1XF59_9RHOD</name>